<accession>A0A3N4HRM5</accession>
<sequence>MGYGMLMLSLVVRNQREENCQLEDNPLGLIDCSVCGEGREEGLLGDWVDARAPEDSIFQLMLLCSSSCWVLRSLWNFKIVKDSFVHHGNLYVLDPHAQLIVHSNMGDGAFALDQVYFVGAVLISARNPPSPAAGPLVSKPPLGMRASILTANSGGGRNFRRSPWYTRKES</sequence>
<name>A0A3N4HRM5_ASCIM</name>
<dbReference type="AlphaFoldDB" id="A0A3N4HRM5"/>
<gene>
    <name evidence="1" type="ORF">BJ508DRAFT_311184</name>
</gene>
<organism evidence="1 2">
    <name type="scientific">Ascobolus immersus RN42</name>
    <dbReference type="NCBI Taxonomy" id="1160509"/>
    <lineage>
        <taxon>Eukaryota</taxon>
        <taxon>Fungi</taxon>
        <taxon>Dikarya</taxon>
        <taxon>Ascomycota</taxon>
        <taxon>Pezizomycotina</taxon>
        <taxon>Pezizomycetes</taxon>
        <taxon>Pezizales</taxon>
        <taxon>Ascobolaceae</taxon>
        <taxon>Ascobolus</taxon>
    </lineage>
</organism>
<dbReference type="Proteomes" id="UP000275078">
    <property type="component" value="Unassembled WGS sequence"/>
</dbReference>
<dbReference type="EMBL" id="ML119746">
    <property type="protein sequence ID" value="RPA76369.1"/>
    <property type="molecule type" value="Genomic_DNA"/>
</dbReference>
<evidence type="ECO:0000313" key="2">
    <source>
        <dbReference type="Proteomes" id="UP000275078"/>
    </source>
</evidence>
<proteinExistence type="predicted"/>
<evidence type="ECO:0000313" key="1">
    <source>
        <dbReference type="EMBL" id="RPA76369.1"/>
    </source>
</evidence>
<keyword evidence="2" id="KW-1185">Reference proteome</keyword>
<reference evidence="1 2" key="1">
    <citation type="journal article" date="2018" name="Nat. Ecol. Evol.">
        <title>Pezizomycetes genomes reveal the molecular basis of ectomycorrhizal truffle lifestyle.</title>
        <authorList>
            <person name="Murat C."/>
            <person name="Payen T."/>
            <person name="Noel B."/>
            <person name="Kuo A."/>
            <person name="Morin E."/>
            <person name="Chen J."/>
            <person name="Kohler A."/>
            <person name="Krizsan K."/>
            <person name="Balestrini R."/>
            <person name="Da Silva C."/>
            <person name="Montanini B."/>
            <person name="Hainaut M."/>
            <person name="Levati E."/>
            <person name="Barry K.W."/>
            <person name="Belfiori B."/>
            <person name="Cichocki N."/>
            <person name="Clum A."/>
            <person name="Dockter R.B."/>
            <person name="Fauchery L."/>
            <person name="Guy J."/>
            <person name="Iotti M."/>
            <person name="Le Tacon F."/>
            <person name="Lindquist E.A."/>
            <person name="Lipzen A."/>
            <person name="Malagnac F."/>
            <person name="Mello A."/>
            <person name="Molinier V."/>
            <person name="Miyauchi S."/>
            <person name="Poulain J."/>
            <person name="Riccioni C."/>
            <person name="Rubini A."/>
            <person name="Sitrit Y."/>
            <person name="Splivallo R."/>
            <person name="Traeger S."/>
            <person name="Wang M."/>
            <person name="Zifcakova L."/>
            <person name="Wipf D."/>
            <person name="Zambonelli A."/>
            <person name="Paolocci F."/>
            <person name="Nowrousian M."/>
            <person name="Ottonello S."/>
            <person name="Baldrian P."/>
            <person name="Spatafora J.W."/>
            <person name="Henrissat B."/>
            <person name="Nagy L.G."/>
            <person name="Aury J.M."/>
            <person name="Wincker P."/>
            <person name="Grigoriev I.V."/>
            <person name="Bonfante P."/>
            <person name="Martin F.M."/>
        </authorList>
    </citation>
    <scope>NUCLEOTIDE SEQUENCE [LARGE SCALE GENOMIC DNA]</scope>
    <source>
        <strain evidence="1 2">RN42</strain>
    </source>
</reference>
<protein>
    <submittedName>
        <fullName evidence="1">Uncharacterized protein</fullName>
    </submittedName>
</protein>